<reference evidence="1" key="1">
    <citation type="journal article" date="2021" name="Environ. Microbiol.">
        <title>Gene family expansions and transcriptome signatures uncover fungal adaptations to wood decay.</title>
        <authorList>
            <person name="Hage H."/>
            <person name="Miyauchi S."/>
            <person name="Viragh M."/>
            <person name="Drula E."/>
            <person name="Min B."/>
            <person name="Chaduli D."/>
            <person name="Navarro D."/>
            <person name="Favel A."/>
            <person name="Norest M."/>
            <person name="Lesage-Meessen L."/>
            <person name="Balint B."/>
            <person name="Merenyi Z."/>
            <person name="de Eugenio L."/>
            <person name="Morin E."/>
            <person name="Martinez A.T."/>
            <person name="Baldrian P."/>
            <person name="Stursova M."/>
            <person name="Martinez M.J."/>
            <person name="Novotny C."/>
            <person name="Magnuson J.K."/>
            <person name="Spatafora J.W."/>
            <person name="Maurice S."/>
            <person name="Pangilinan J."/>
            <person name="Andreopoulos W."/>
            <person name="LaButti K."/>
            <person name="Hundley H."/>
            <person name="Na H."/>
            <person name="Kuo A."/>
            <person name="Barry K."/>
            <person name="Lipzen A."/>
            <person name="Henrissat B."/>
            <person name="Riley R."/>
            <person name="Ahrendt S."/>
            <person name="Nagy L.G."/>
            <person name="Grigoriev I.V."/>
            <person name="Martin F."/>
            <person name="Rosso M.N."/>
        </authorList>
    </citation>
    <scope>NUCLEOTIDE SEQUENCE</scope>
    <source>
        <strain evidence="1">CBS 384.51</strain>
    </source>
</reference>
<comment type="caution">
    <text evidence="1">The sequence shown here is derived from an EMBL/GenBank/DDBJ whole genome shotgun (WGS) entry which is preliminary data.</text>
</comment>
<proteinExistence type="predicted"/>
<protein>
    <submittedName>
        <fullName evidence="1">Uncharacterized protein</fullName>
    </submittedName>
</protein>
<sequence>MGHLQDKSFIRHVLSPYTPLQIRQYLRRISWPSELPSPSDNDHVPLSFNTENVENLSRLMYLHCTTFPAENTDIHYTTEHRMPVRPDELFERMVVKHGGSYCFGQNGLFLAYPVFGRVLVPSSYPYPSDPRSPIPDLIYTNQSHMLILVQPYPQSHPHLGNAAFVVDVGFAGLLGPIRPILLADGTGEEEQQVPLRAQDTSDVDEEVKGGWVWGTFPPVRHRVVKGAHYASSLETSPGSGIPPLREWHMQVNKNVLSSSKQEGIEDSGWTTLYTFSEAEIFQRDIDTANFIAYTYDSMPFRDSVLCCKRLPLTQEYLERAGYSEENEVIRVVEAREDLQWARSWSLEGRQAVHRVGGKIVDRLQLGSELERVRFLRDVVGIGHLDEEDAVRWVEGRVAAF</sequence>
<evidence type="ECO:0000313" key="2">
    <source>
        <dbReference type="Proteomes" id="UP001055072"/>
    </source>
</evidence>
<dbReference type="EMBL" id="MU274920">
    <property type="protein sequence ID" value="KAI0086891.1"/>
    <property type="molecule type" value="Genomic_DNA"/>
</dbReference>
<gene>
    <name evidence="1" type="ORF">BDY19DRAFT_957246</name>
</gene>
<organism evidence="1 2">
    <name type="scientific">Irpex rosettiformis</name>
    <dbReference type="NCBI Taxonomy" id="378272"/>
    <lineage>
        <taxon>Eukaryota</taxon>
        <taxon>Fungi</taxon>
        <taxon>Dikarya</taxon>
        <taxon>Basidiomycota</taxon>
        <taxon>Agaricomycotina</taxon>
        <taxon>Agaricomycetes</taxon>
        <taxon>Polyporales</taxon>
        <taxon>Irpicaceae</taxon>
        <taxon>Irpex</taxon>
    </lineage>
</organism>
<dbReference type="Proteomes" id="UP001055072">
    <property type="component" value="Unassembled WGS sequence"/>
</dbReference>
<evidence type="ECO:0000313" key="1">
    <source>
        <dbReference type="EMBL" id="KAI0086891.1"/>
    </source>
</evidence>
<keyword evidence="2" id="KW-1185">Reference proteome</keyword>
<name>A0ACB8TYB2_9APHY</name>
<accession>A0ACB8TYB2</accession>